<feature type="transmembrane region" description="Helical" evidence="2">
    <location>
        <begin position="94"/>
        <end position="114"/>
    </location>
</feature>
<dbReference type="RefSeq" id="WP_340292928.1">
    <property type="nucleotide sequence ID" value="NZ_JBBEOI010000089.1"/>
</dbReference>
<feature type="compositionally biased region" description="Basic and acidic residues" evidence="1">
    <location>
        <begin position="168"/>
        <end position="184"/>
    </location>
</feature>
<protein>
    <submittedName>
        <fullName evidence="3">Uncharacterized protein</fullName>
    </submittedName>
</protein>
<evidence type="ECO:0000256" key="1">
    <source>
        <dbReference type="SAM" id="MobiDB-lite"/>
    </source>
</evidence>
<evidence type="ECO:0000313" key="4">
    <source>
        <dbReference type="Proteomes" id="UP001595685"/>
    </source>
</evidence>
<keyword evidence="2" id="KW-1133">Transmembrane helix</keyword>
<comment type="caution">
    <text evidence="3">The sequence shown here is derived from an EMBL/GenBank/DDBJ whole genome shotgun (WGS) entry which is preliminary data.</text>
</comment>
<dbReference type="EMBL" id="JBHRWW010000013">
    <property type="protein sequence ID" value="MFC3689867.1"/>
    <property type="molecule type" value="Genomic_DNA"/>
</dbReference>
<gene>
    <name evidence="3" type="ORF">ACFOLH_16070</name>
</gene>
<feature type="transmembrane region" description="Helical" evidence="2">
    <location>
        <begin position="12"/>
        <end position="34"/>
    </location>
</feature>
<keyword evidence="2" id="KW-0472">Membrane</keyword>
<organism evidence="3 4">
    <name type="scientific">Aquipuribacter hungaricus</name>
    <dbReference type="NCBI Taxonomy" id="545624"/>
    <lineage>
        <taxon>Bacteria</taxon>
        <taxon>Bacillati</taxon>
        <taxon>Actinomycetota</taxon>
        <taxon>Actinomycetes</taxon>
        <taxon>Micrococcales</taxon>
        <taxon>Intrasporangiaceae</taxon>
        <taxon>Aquipuribacter</taxon>
    </lineage>
</organism>
<sequence length="184" mass="18826">MENRNTLVRSLHDLGAAAWFGGTLMGAIGLNGAAGTVSDETERASTASAGWGRWAPFNAVAIGAHLVGGAGLIVANRDRVVDQEGTRGNTVVKLVLTIVALALTAYSGVLGATVGKAGKVPAKGSVTPSASTPSEVAGAMKQLKLVQFAIPAVAGSLIVLGAQQGEQQKPEEQARDRGRFGRRR</sequence>
<feature type="region of interest" description="Disordered" evidence="1">
    <location>
        <begin position="164"/>
        <end position="184"/>
    </location>
</feature>
<name>A0ABV7WKM4_9MICO</name>
<feature type="transmembrane region" description="Helical" evidence="2">
    <location>
        <begin position="54"/>
        <end position="74"/>
    </location>
</feature>
<proteinExistence type="predicted"/>
<accession>A0ABV7WKM4</accession>
<keyword evidence="2" id="KW-0812">Transmembrane</keyword>
<keyword evidence="4" id="KW-1185">Reference proteome</keyword>
<dbReference type="Proteomes" id="UP001595685">
    <property type="component" value="Unassembled WGS sequence"/>
</dbReference>
<reference evidence="4" key="1">
    <citation type="journal article" date="2019" name="Int. J. Syst. Evol. Microbiol.">
        <title>The Global Catalogue of Microorganisms (GCM) 10K type strain sequencing project: providing services to taxonomists for standard genome sequencing and annotation.</title>
        <authorList>
            <consortium name="The Broad Institute Genomics Platform"/>
            <consortium name="The Broad Institute Genome Sequencing Center for Infectious Disease"/>
            <person name="Wu L."/>
            <person name="Ma J."/>
        </authorList>
    </citation>
    <scope>NUCLEOTIDE SEQUENCE [LARGE SCALE GENOMIC DNA]</scope>
    <source>
        <strain evidence="4">NCAIM B.02333</strain>
    </source>
</reference>
<evidence type="ECO:0000256" key="2">
    <source>
        <dbReference type="SAM" id="Phobius"/>
    </source>
</evidence>
<evidence type="ECO:0000313" key="3">
    <source>
        <dbReference type="EMBL" id="MFC3689867.1"/>
    </source>
</evidence>